<dbReference type="Proteomes" id="UP000198565">
    <property type="component" value="Unassembled WGS sequence"/>
</dbReference>
<protein>
    <submittedName>
        <fullName evidence="1">Cell fate regulator YlbF, YheA/YmcA/DUF963 family (Controls sporulation, competence, biofilm development)</fullName>
    </submittedName>
</protein>
<dbReference type="EMBL" id="FOTR01000006">
    <property type="protein sequence ID" value="SFM00375.1"/>
    <property type="molecule type" value="Genomic_DNA"/>
</dbReference>
<name>A0A1I4MBD8_9BACI</name>
<dbReference type="RefSeq" id="WP_091483955.1">
    <property type="nucleotide sequence ID" value="NZ_FOTR01000006.1"/>
</dbReference>
<dbReference type="OrthoDB" id="2157513at2"/>
<dbReference type="SUPFAM" id="SSF158622">
    <property type="entry name" value="YheA/YmcA-like"/>
    <property type="match status" value="1"/>
</dbReference>
<dbReference type="PANTHER" id="PTHR38448">
    <property type="entry name" value="REGULATORY PROTEIN YLBF-RELATED"/>
    <property type="match status" value="1"/>
</dbReference>
<dbReference type="InterPro" id="IPR023378">
    <property type="entry name" value="YheA/YmcA-like_dom_sf"/>
</dbReference>
<dbReference type="Gene3D" id="1.20.1500.10">
    <property type="entry name" value="YheA/YmcA-like"/>
    <property type="match status" value="1"/>
</dbReference>
<organism evidence="1 2">
    <name type="scientific">Gracilibacillus orientalis</name>
    <dbReference type="NCBI Taxonomy" id="334253"/>
    <lineage>
        <taxon>Bacteria</taxon>
        <taxon>Bacillati</taxon>
        <taxon>Bacillota</taxon>
        <taxon>Bacilli</taxon>
        <taxon>Bacillales</taxon>
        <taxon>Bacillaceae</taxon>
        <taxon>Gracilibacillus</taxon>
    </lineage>
</organism>
<gene>
    <name evidence="1" type="ORF">SAMN04487943_106138</name>
</gene>
<proteinExistence type="predicted"/>
<dbReference type="InterPro" id="IPR010368">
    <property type="entry name" value="Com_YlbF"/>
</dbReference>
<dbReference type="Pfam" id="PF06133">
    <property type="entry name" value="Com_YlbF"/>
    <property type="match status" value="1"/>
</dbReference>
<dbReference type="PANTHER" id="PTHR38448:SF2">
    <property type="entry name" value="REGULATORY PROTEIN YLBF"/>
    <property type="match status" value="1"/>
</dbReference>
<reference evidence="2" key="1">
    <citation type="submission" date="2016-10" db="EMBL/GenBank/DDBJ databases">
        <authorList>
            <person name="Varghese N."/>
            <person name="Submissions S."/>
        </authorList>
    </citation>
    <scope>NUCLEOTIDE SEQUENCE [LARGE SCALE GENOMIC DNA]</scope>
    <source>
        <strain evidence="2">CGMCC 1.4250</strain>
    </source>
</reference>
<sequence>MLATMEIVDILDESEALGQMVLESDVMQDFNKARAVMVQDDKAQELIMRFNHIKESYDEVERFGRYHPDYSKITKEIRVAKREMDMHETIAAYKMAETNLQKFLDEISQLVAFSVSDNVKVPMDGAALTDGGCGCGSGSSGCGCKAS</sequence>
<evidence type="ECO:0000313" key="1">
    <source>
        <dbReference type="EMBL" id="SFM00375.1"/>
    </source>
</evidence>
<dbReference type="AlphaFoldDB" id="A0A1I4MBD8"/>
<dbReference type="STRING" id="334253.SAMN04487943_106138"/>
<dbReference type="InterPro" id="IPR052767">
    <property type="entry name" value="Bact_com_dev_regulator"/>
</dbReference>
<accession>A0A1I4MBD8</accession>
<evidence type="ECO:0000313" key="2">
    <source>
        <dbReference type="Proteomes" id="UP000198565"/>
    </source>
</evidence>
<keyword evidence="2" id="KW-1185">Reference proteome</keyword>